<dbReference type="InterPro" id="IPR020845">
    <property type="entry name" value="AMP-binding_CS"/>
</dbReference>
<dbReference type="Pfam" id="PF00501">
    <property type="entry name" value="AMP-binding"/>
    <property type="match status" value="1"/>
</dbReference>
<dbReference type="EMBL" id="JBHSOA010000132">
    <property type="protein sequence ID" value="MFC5856667.1"/>
    <property type="molecule type" value="Genomic_DNA"/>
</dbReference>
<sequence length="513" mass="55771">MLQPALYARFLQGLAMAPRRAALRLDRETYSYEAVHETALRWAGALVSGCRQPPQAVGVLAGKGIEGYAGILAALYAGAAVVPLHPDFPVARTRRMMEAAGVSALIADAHGLAAAARIAEGDSDLPVLSPDGPDDGRFRRITVSRRTGLHEPLPVVASDIAYILYTSGTTGRPKGVPITHGNTHHYFTLLDSRYDFDEHDVFSQTFDLTFDCAMFDLFCAWGAGASVRPVPAHAYRDLPAFVAERGLTVWFSTPSAIALVRRARGLPPGGMPGLRWSLFAGEALQASDVVAWQEAAPGCTVENIYGPTELTITVTGHRWSPATSPARCVNGLVPIGTVHEGHDHVLLDQCGEDSDSEGELCVTGPQMAAGYLDPRDDEGRFLRRDGRTWYRTGDRVRRMDNGELAHLGRLDTQVQVRGWRVELTEIEHALRTCDGVEDAVTVARPGDNGTELVVFYTGTRVPAAELARGLRTLLPQGMTPRHYRHIDVLPLNSNRKVDRARLALAAREQPLPG</sequence>
<reference evidence="3" key="1">
    <citation type="journal article" date="2019" name="Int. J. Syst. Evol. Microbiol.">
        <title>The Global Catalogue of Microorganisms (GCM) 10K type strain sequencing project: providing services to taxonomists for standard genome sequencing and annotation.</title>
        <authorList>
            <consortium name="The Broad Institute Genomics Platform"/>
            <consortium name="The Broad Institute Genome Sequencing Center for Infectious Disease"/>
            <person name="Wu L."/>
            <person name="Ma J."/>
        </authorList>
    </citation>
    <scope>NUCLEOTIDE SEQUENCE [LARGE SCALE GENOMIC DNA]</scope>
    <source>
        <strain evidence="3">JCM 10411</strain>
    </source>
</reference>
<evidence type="ECO:0000313" key="3">
    <source>
        <dbReference type="Proteomes" id="UP001596180"/>
    </source>
</evidence>
<gene>
    <name evidence="2" type="ORF">ACFPZI_34440</name>
</gene>
<name>A0ABW1E879_9ACTN</name>
<protein>
    <submittedName>
        <fullName evidence="2">AMP-binding protein</fullName>
    </submittedName>
</protein>
<dbReference type="PANTHER" id="PTHR45527:SF1">
    <property type="entry name" value="FATTY ACID SYNTHASE"/>
    <property type="match status" value="1"/>
</dbReference>
<dbReference type="InterPro" id="IPR042099">
    <property type="entry name" value="ANL_N_sf"/>
</dbReference>
<dbReference type="Gene3D" id="3.40.50.12780">
    <property type="entry name" value="N-terminal domain of ligase-like"/>
    <property type="match status" value="1"/>
</dbReference>
<dbReference type="Proteomes" id="UP001596180">
    <property type="component" value="Unassembled WGS sequence"/>
</dbReference>
<dbReference type="RefSeq" id="WP_381371097.1">
    <property type="nucleotide sequence ID" value="NZ_JBHSOA010000132.1"/>
</dbReference>
<dbReference type="InterPro" id="IPR000873">
    <property type="entry name" value="AMP-dep_synth/lig_dom"/>
</dbReference>
<organism evidence="2 3">
    <name type="scientific">Streptomyces chlorus</name>
    <dbReference type="NCBI Taxonomy" id="887452"/>
    <lineage>
        <taxon>Bacteria</taxon>
        <taxon>Bacillati</taxon>
        <taxon>Actinomycetota</taxon>
        <taxon>Actinomycetes</taxon>
        <taxon>Kitasatosporales</taxon>
        <taxon>Streptomycetaceae</taxon>
        <taxon>Streptomyces</taxon>
    </lineage>
</organism>
<proteinExistence type="predicted"/>
<dbReference type="Gene3D" id="3.30.300.30">
    <property type="match status" value="1"/>
</dbReference>
<dbReference type="InterPro" id="IPR020459">
    <property type="entry name" value="AMP-binding"/>
</dbReference>
<evidence type="ECO:0000313" key="2">
    <source>
        <dbReference type="EMBL" id="MFC5856667.1"/>
    </source>
</evidence>
<dbReference type="PANTHER" id="PTHR45527">
    <property type="entry name" value="NONRIBOSOMAL PEPTIDE SYNTHETASE"/>
    <property type="match status" value="1"/>
</dbReference>
<dbReference type="SUPFAM" id="SSF56801">
    <property type="entry name" value="Acetyl-CoA synthetase-like"/>
    <property type="match status" value="1"/>
</dbReference>
<keyword evidence="3" id="KW-1185">Reference proteome</keyword>
<dbReference type="PROSITE" id="PS00455">
    <property type="entry name" value="AMP_BINDING"/>
    <property type="match status" value="1"/>
</dbReference>
<evidence type="ECO:0000259" key="1">
    <source>
        <dbReference type="Pfam" id="PF00501"/>
    </source>
</evidence>
<dbReference type="PRINTS" id="PR00154">
    <property type="entry name" value="AMPBINDING"/>
</dbReference>
<feature type="domain" description="AMP-dependent synthetase/ligase" evidence="1">
    <location>
        <begin position="16"/>
        <end position="372"/>
    </location>
</feature>
<dbReference type="InterPro" id="IPR045851">
    <property type="entry name" value="AMP-bd_C_sf"/>
</dbReference>
<accession>A0ABW1E879</accession>
<comment type="caution">
    <text evidence="2">The sequence shown here is derived from an EMBL/GenBank/DDBJ whole genome shotgun (WGS) entry which is preliminary data.</text>
</comment>